<proteinExistence type="inferred from homology"/>
<dbReference type="InterPro" id="IPR050148">
    <property type="entry name" value="Terpene_synthase-like"/>
</dbReference>
<evidence type="ECO:0000259" key="6">
    <source>
        <dbReference type="Pfam" id="PF01397"/>
    </source>
</evidence>
<evidence type="ECO:0000256" key="2">
    <source>
        <dbReference type="ARBA" id="ARBA00022723"/>
    </source>
</evidence>
<keyword evidence="2" id="KW-0479">Metal-binding</keyword>
<organism evidence="8 9">
    <name type="scientific">Dipteronia dyeriana</name>
    <dbReference type="NCBI Taxonomy" id="168575"/>
    <lineage>
        <taxon>Eukaryota</taxon>
        <taxon>Viridiplantae</taxon>
        <taxon>Streptophyta</taxon>
        <taxon>Embryophyta</taxon>
        <taxon>Tracheophyta</taxon>
        <taxon>Spermatophyta</taxon>
        <taxon>Magnoliopsida</taxon>
        <taxon>eudicotyledons</taxon>
        <taxon>Gunneridae</taxon>
        <taxon>Pentapetalae</taxon>
        <taxon>rosids</taxon>
        <taxon>malvids</taxon>
        <taxon>Sapindales</taxon>
        <taxon>Sapindaceae</taxon>
        <taxon>Hippocastanoideae</taxon>
        <taxon>Acereae</taxon>
        <taxon>Dipteronia</taxon>
    </lineage>
</organism>
<dbReference type="Gene3D" id="1.50.10.130">
    <property type="entry name" value="Terpene synthase, N-terminal domain"/>
    <property type="match status" value="1"/>
</dbReference>
<sequence>MAQQSPPFTDHKSVCLDTKTNQDVIRLVTEFPSNIWKDSDAFTASNIATRILEFDKTYGKKMEELKDELREMLIAPTNDPTEKVGLINSLCRLGVSYHFVTEMEEQLTQIFESQPYHSDDNDYDLYTVSLMFRVLRQHGYNMSCCNFDKFKNSDGKFKEILTSDAKGMLSLYEAAHLRRHGEDILEEALVFSKAHLKSLAEKSRLNVAKQIMEALEMPLHKGMPRLEARKHISFYQVDDSRNHTLLLFAKLDFNRLQLLHQQELSNLLSWWKILDLPSKLSYIRDRLMETYLSVVMIYFEPCYSRARLILCKLTKVITIIDDTFDSYGTFEELQLFTHAVQRWDISALDELPDYMKIVYGTLLTVFDEISHDLTEEEISYKLSYIKNAMKEIVTAYFVEAEWLNQNYVPPFDEYMRNGSISVGLFLFTAASFLGMREENAFDWLQTGPKNLRAAYFIARGRNDLMNHKFDLAKAHGACSVECYMNEYGLTTKETIEKLNKMFENAWKDINEAYIKPTAVSMETLLRVVNFGRLAEVSYKDADGYTNPQYFKDHICKLFFHQISI</sequence>
<evidence type="ECO:0000256" key="5">
    <source>
        <dbReference type="ARBA" id="ARBA00038405"/>
    </source>
</evidence>
<dbReference type="InterPro" id="IPR034741">
    <property type="entry name" value="Terpene_cyclase-like_1_C"/>
</dbReference>
<dbReference type="InterPro" id="IPR005630">
    <property type="entry name" value="Terpene_synthase_metal-bd"/>
</dbReference>
<dbReference type="GO" id="GO:0016102">
    <property type="term" value="P:diterpenoid biosynthetic process"/>
    <property type="evidence" value="ECO:0007669"/>
    <property type="project" value="InterPro"/>
</dbReference>
<dbReference type="PANTHER" id="PTHR31225">
    <property type="entry name" value="OS04G0344100 PROTEIN-RELATED"/>
    <property type="match status" value="1"/>
</dbReference>
<dbReference type="EMBL" id="JANJYI010000004">
    <property type="protein sequence ID" value="KAK2651647.1"/>
    <property type="molecule type" value="Genomic_DNA"/>
</dbReference>
<dbReference type="PANTHER" id="PTHR31225:SF93">
    <property type="entry name" value="ALPHA-HUMULENE_(-)-(E)-BETA-CARYOPHYLLENE SYNTHASE"/>
    <property type="match status" value="1"/>
</dbReference>
<dbReference type="SFLD" id="SFLDS00005">
    <property type="entry name" value="Isoprenoid_Synthase_Type_I"/>
    <property type="match status" value="1"/>
</dbReference>
<dbReference type="SFLD" id="SFLDG01019">
    <property type="entry name" value="Terpene_Cyclase_Like_1_C_Termi"/>
    <property type="match status" value="1"/>
</dbReference>
<dbReference type="InterPro" id="IPR008949">
    <property type="entry name" value="Isoprenoid_synthase_dom_sf"/>
</dbReference>
<evidence type="ECO:0000256" key="1">
    <source>
        <dbReference type="ARBA" id="ARBA00001946"/>
    </source>
</evidence>
<comment type="similarity">
    <text evidence="5">Belongs to the terpene synthase family. Tpsa subfamily.</text>
</comment>
<keyword evidence="4" id="KW-0456">Lyase</keyword>
<evidence type="ECO:0000259" key="7">
    <source>
        <dbReference type="Pfam" id="PF03936"/>
    </source>
</evidence>
<feature type="domain" description="Terpene synthase metal-binding" evidence="7">
    <location>
        <begin position="274"/>
        <end position="508"/>
    </location>
</feature>
<dbReference type="InterPro" id="IPR044814">
    <property type="entry name" value="Terpene_cyclase_plant_C1"/>
</dbReference>
<dbReference type="SUPFAM" id="SSF48576">
    <property type="entry name" value="Terpenoid synthases"/>
    <property type="match status" value="1"/>
</dbReference>
<dbReference type="Pfam" id="PF03936">
    <property type="entry name" value="Terpene_synth_C"/>
    <property type="match status" value="1"/>
</dbReference>
<dbReference type="FunFam" id="1.10.600.10:FF:000007">
    <property type="entry name" value="Isoprene synthase, chloroplastic"/>
    <property type="match status" value="1"/>
</dbReference>
<keyword evidence="3" id="KW-0460">Magnesium</keyword>
<gene>
    <name evidence="8" type="ORF">Ddye_011503</name>
</gene>
<dbReference type="GO" id="GO:0000287">
    <property type="term" value="F:magnesium ion binding"/>
    <property type="evidence" value="ECO:0007669"/>
    <property type="project" value="InterPro"/>
</dbReference>
<reference evidence="8" key="1">
    <citation type="journal article" date="2023" name="Plant J.">
        <title>Genome sequences and population genomics provide insights into the demographic history, inbreeding, and mutation load of two 'living fossil' tree species of Dipteronia.</title>
        <authorList>
            <person name="Feng Y."/>
            <person name="Comes H.P."/>
            <person name="Chen J."/>
            <person name="Zhu S."/>
            <person name="Lu R."/>
            <person name="Zhang X."/>
            <person name="Li P."/>
            <person name="Qiu J."/>
            <person name="Olsen K.M."/>
            <person name="Qiu Y."/>
        </authorList>
    </citation>
    <scope>NUCLEOTIDE SEQUENCE</scope>
    <source>
        <strain evidence="8">KIB01</strain>
    </source>
</reference>
<keyword evidence="9" id="KW-1185">Reference proteome</keyword>
<dbReference type="CDD" id="cd00684">
    <property type="entry name" value="Terpene_cyclase_plant_C1"/>
    <property type="match status" value="1"/>
</dbReference>
<evidence type="ECO:0000313" key="8">
    <source>
        <dbReference type="EMBL" id="KAK2651647.1"/>
    </source>
</evidence>
<dbReference type="FunFam" id="1.50.10.130:FF:000001">
    <property type="entry name" value="Isoprene synthase, chloroplastic"/>
    <property type="match status" value="1"/>
</dbReference>
<protein>
    <submittedName>
        <fullName evidence="8">Uncharacterized protein</fullName>
    </submittedName>
</protein>
<dbReference type="InterPro" id="IPR001906">
    <property type="entry name" value="Terpene_synth_N"/>
</dbReference>
<dbReference type="AlphaFoldDB" id="A0AAD9X2M9"/>
<dbReference type="InterPro" id="IPR036965">
    <property type="entry name" value="Terpene_synth_N_sf"/>
</dbReference>
<accession>A0AAD9X2M9</accession>
<dbReference type="Pfam" id="PF01397">
    <property type="entry name" value="Terpene_synth"/>
    <property type="match status" value="1"/>
</dbReference>
<comment type="cofactor">
    <cofactor evidence="1">
        <name>Mg(2+)</name>
        <dbReference type="ChEBI" id="CHEBI:18420"/>
    </cofactor>
</comment>
<feature type="domain" description="Terpene synthase N-terminal" evidence="6">
    <location>
        <begin position="54"/>
        <end position="215"/>
    </location>
</feature>
<dbReference type="GO" id="GO:0010333">
    <property type="term" value="F:terpene synthase activity"/>
    <property type="evidence" value="ECO:0007669"/>
    <property type="project" value="InterPro"/>
</dbReference>
<dbReference type="SUPFAM" id="SSF48239">
    <property type="entry name" value="Terpenoid cyclases/Protein prenyltransferases"/>
    <property type="match status" value="1"/>
</dbReference>
<comment type="caution">
    <text evidence="8">The sequence shown here is derived from an EMBL/GenBank/DDBJ whole genome shotgun (WGS) entry which is preliminary data.</text>
</comment>
<evidence type="ECO:0000313" key="9">
    <source>
        <dbReference type="Proteomes" id="UP001280121"/>
    </source>
</evidence>
<dbReference type="Gene3D" id="1.10.600.10">
    <property type="entry name" value="Farnesyl Diphosphate Synthase"/>
    <property type="match status" value="1"/>
</dbReference>
<name>A0AAD9X2M9_9ROSI</name>
<dbReference type="InterPro" id="IPR008930">
    <property type="entry name" value="Terpenoid_cyclase/PrenylTrfase"/>
</dbReference>
<dbReference type="Proteomes" id="UP001280121">
    <property type="component" value="Unassembled WGS sequence"/>
</dbReference>
<evidence type="ECO:0000256" key="3">
    <source>
        <dbReference type="ARBA" id="ARBA00022842"/>
    </source>
</evidence>
<evidence type="ECO:0000256" key="4">
    <source>
        <dbReference type="ARBA" id="ARBA00023239"/>
    </source>
</evidence>